<dbReference type="InterPro" id="IPR002711">
    <property type="entry name" value="HNH"/>
</dbReference>
<keyword evidence="3" id="KW-1185">Reference proteome</keyword>
<dbReference type="EMBL" id="LWBP01000187">
    <property type="protein sequence ID" value="OQP58737.1"/>
    <property type="molecule type" value="Genomic_DNA"/>
</dbReference>
<dbReference type="AlphaFoldDB" id="A0A1V9FKC2"/>
<organism evidence="2 3">
    <name type="scientific">Niastella populi</name>
    <dbReference type="NCBI Taxonomy" id="550983"/>
    <lineage>
        <taxon>Bacteria</taxon>
        <taxon>Pseudomonadati</taxon>
        <taxon>Bacteroidota</taxon>
        <taxon>Chitinophagia</taxon>
        <taxon>Chitinophagales</taxon>
        <taxon>Chitinophagaceae</taxon>
        <taxon>Niastella</taxon>
    </lineage>
</organism>
<dbReference type="CDD" id="cd00085">
    <property type="entry name" value="HNHc"/>
    <property type="match status" value="1"/>
</dbReference>
<protein>
    <recommendedName>
        <fullName evidence="1">HNH nuclease domain-containing protein</fullName>
    </recommendedName>
</protein>
<gene>
    <name evidence="2" type="ORF">A4R26_22480</name>
</gene>
<evidence type="ECO:0000313" key="2">
    <source>
        <dbReference type="EMBL" id="OQP58737.1"/>
    </source>
</evidence>
<dbReference type="GO" id="GO:0008270">
    <property type="term" value="F:zinc ion binding"/>
    <property type="evidence" value="ECO:0007669"/>
    <property type="project" value="InterPro"/>
</dbReference>
<dbReference type="OrthoDB" id="9779761at2"/>
<accession>A0A1V9FKC2</accession>
<evidence type="ECO:0000313" key="3">
    <source>
        <dbReference type="Proteomes" id="UP000192276"/>
    </source>
</evidence>
<dbReference type="InterPro" id="IPR003615">
    <property type="entry name" value="HNH_nuc"/>
</dbReference>
<proteinExistence type="predicted"/>
<name>A0A1V9FKC2_9BACT</name>
<sequence length="234" mass="26841">MANETWTDAELDASVKVYLEMLSKEKNGIPYKKSEHRKQALAGVLKGRSEGSFEFRMQNISYVLYDLGLPYIKGYKPAKNIGTNTTASILRSLERNKFIIDDNYEPTPEDDKLKQRTKQLRRKINLIVRPTGQPKPQKTETTITVYYRDPAVRAWVLEKANGKCEACGSDAPFFLPDEYPFLEVHHMIPMALGGPDTIENTIALCPNCHRRSHLSKDKESFNNEIYKKVSRLKK</sequence>
<dbReference type="GO" id="GO:0004519">
    <property type="term" value="F:endonuclease activity"/>
    <property type="evidence" value="ECO:0007669"/>
    <property type="project" value="InterPro"/>
</dbReference>
<dbReference type="SMART" id="SM00507">
    <property type="entry name" value="HNHc"/>
    <property type="match status" value="1"/>
</dbReference>
<dbReference type="STRING" id="550983.A4R26_22480"/>
<dbReference type="Pfam" id="PF01844">
    <property type="entry name" value="HNH"/>
    <property type="match status" value="1"/>
</dbReference>
<dbReference type="RefSeq" id="WP_081164966.1">
    <property type="nucleotide sequence ID" value="NZ_LWBP01000187.1"/>
</dbReference>
<feature type="domain" description="HNH nuclease" evidence="1">
    <location>
        <begin position="151"/>
        <end position="210"/>
    </location>
</feature>
<comment type="caution">
    <text evidence="2">The sequence shown here is derived from an EMBL/GenBank/DDBJ whole genome shotgun (WGS) entry which is preliminary data.</text>
</comment>
<dbReference type="Proteomes" id="UP000192276">
    <property type="component" value="Unassembled WGS sequence"/>
</dbReference>
<evidence type="ECO:0000259" key="1">
    <source>
        <dbReference type="SMART" id="SM00507"/>
    </source>
</evidence>
<dbReference type="GO" id="GO:0003676">
    <property type="term" value="F:nucleic acid binding"/>
    <property type="evidence" value="ECO:0007669"/>
    <property type="project" value="InterPro"/>
</dbReference>
<reference evidence="3" key="1">
    <citation type="submission" date="2016-04" db="EMBL/GenBank/DDBJ databases">
        <authorList>
            <person name="Chen L."/>
            <person name="Zhuang W."/>
            <person name="Wang G."/>
        </authorList>
    </citation>
    <scope>NUCLEOTIDE SEQUENCE [LARGE SCALE GENOMIC DNA]</scope>
    <source>
        <strain evidence="3">208</strain>
    </source>
</reference>
<dbReference type="Gene3D" id="1.10.30.50">
    <property type="match status" value="1"/>
</dbReference>